<reference evidence="1 2" key="1">
    <citation type="submission" date="2018-08" db="EMBL/GenBank/DDBJ databases">
        <title>A genome reference for cultivated species of the human gut microbiota.</title>
        <authorList>
            <person name="Zou Y."/>
            <person name="Xue W."/>
            <person name="Luo G."/>
        </authorList>
    </citation>
    <scope>NUCLEOTIDE SEQUENCE [LARGE SCALE GENOMIC DNA]</scope>
    <source>
        <strain evidence="1 2">AM16-54</strain>
    </source>
</reference>
<gene>
    <name evidence="1" type="ORF">DW192_08340</name>
</gene>
<comment type="caution">
    <text evidence="1">The sequence shown here is derived from an EMBL/GenBank/DDBJ whole genome shotgun (WGS) entry which is preliminary data.</text>
</comment>
<sequence length="126" mass="14670">MELDMLIRSALSDANWLIAKGGTDRAEVLNRVLGKIDNVLKELDGAELIDLNKVWHQAKDVMPPRIYGGNHADLLCVHQFKPNSHPHLTHEENCPEFEEYLKASPNDWWCRTGDLLKKEHRELYWR</sequence>
<dbReference type="AlphaFoldDB" id="A0A3R6I8W6"/>
<dbReference type="Proteomes" id="UP000284548">
    <property type="component" value="Unassembled WGS sequence"/>
</dbReference>
<protein>
    <submittedName>
        <fullName evidence="1">Uncharacterized protein</fullName>
    </submittedName>
</protein>
<name>A0A3R6I8W6_9BACT</name>
<organism evidence="1 2">
    <name type="scientific">Segatella copri</name>
    <dbReference type="NCBI Taxonomy" id="165179"/>
    <lineage>
        <taxon>Bacteria</taxon>
        <taxon>Pseudomonadati</taxon>
        <taxon>Bacteroidota</taxon>
        <taxon>Bacteroidia</taxon>
        <taxon>Bacteroidales</taxon>
        <taxon>Prevotellaceae</taxon>
        <taxon>Segatella</taxon>
    </lineage>
</organism>
<evidence type="ECO:0000313" key="1">
    <source>
        <dbReference type="EMBL" id="RHH82525.1"/>
    </source>
</evidence>
<proteinExistence type="predicted"/>
<accession>A0A3R6I8W6</accession>
<evidence type="ECO:0000313" key="2">
    <source>
        <dbReference type="Proteomes" id="UP000284548"/>
    </source>
</evidence>
<dbReference type="EMBL" id="QRKB01000018">
    <property type="protein sequence ID" value="RHH82525.1"/>
    <property type="molecule type" value="Genomic_DNA"/>
</dbReference>
<dbReference type="RefSeq" id="WP_118254877.1">
    <property type="nucleotide sequence ID" value="NZ_QRKB01000018.1"/>
</dbReference>